<keyword evidence="3" id="KW-1185">Reference proteome</keyword>
<dbReference type="AlphaFoldDB" id="A0AA39L702"/>
<evidence type="ECO:0000256" key="1">
    <source>
        <dbReference type="SAM" id="MobiDB-lite"/>
    </source>
</evidence>
<sequence>MASPQPSPASPGREKNTAPSPASLPTLRSIAPAIFIPITEDLTAPLPAVPSATTARLQAAIERHVNHSKAVQANITNYHRREAYRRSLLLDHPTSSSSSSVSSAELASSNTGEGQGLSDKDRASLVRCLEKPHDPRQDWKLNSDHIPWPNRDKLQHQELRQLGQVASDLEGYRQHSNAKYDRLRAEWRMAKDREAA</sequence>
<evidence type="ECO:0000313" key="2">
    <source>
        <dbReference type="EMBL" id="KAK0386478.1"/>
    </source>
</evidence>
<feature type="compositionally biased region" description="Low complexity" evidence="1">
    <location>
        <begin position="91"/>
        <end position="109"/>
    </location>
</feature>
<accession>A0AA39L702</accession>
<gene>
    <name evidence="2" type="ORF">NLU13_6313</name>
</gene>
<proteinExistence type="predicted"/>
<protein>
    <submittedName>
        <fullName evidence="2">Uncharacterized protein</fullName>
    </submittedName>
</protein>
<reference evidence="2" key="1">
    <citation type="submission" date="2022-10" db="EMBL/GenBank/DDBJ databases">
        <title>Determination and structural analysis of whole genome sequence of Sarocladium strictum F4-1.</title>
        <authorList>
            <person name="Hu L."/>
            <person name="Jiang Y."/>
        </authorList>
    </citation>
    <scope>NUCLEOTIDE SEQUENCE</scope>
    <source>
        <strain evidence="2">F4-1</strain>
    </source>
</reference>
<organism evidence="2 3">
    <name type="scientific">Sarocladium strictum</name>
    <name type="common">Black bundle disease fungus</name>
    <name type="synonym">Acremonium strictum</name>
    <dbReference type="NCBI Taxonomy" id="5046"/>
    <lineage>
        <taxon>Eukaryota</taxon>
        <taxon>Fungi</taxon>
        <taxon>Dikarya</taxon>
        <taxon>Ascomycota</taxon>
        <taxon>Pezizomycotina</taxon>
        <taxon>Sordariomycetes</taxon>
        <taxon>Hypocreomycetidae</taxon>
        <taxon>Hypocreales</taxon>
        <taxon>Sarocladiaceae</taxon>
        <taxon>Sarocladium</taxon>
    </lineage>
</organism>
<name>A0AA39L702_SARSR</name>
<dbReference type="Proteomes" id="UP001175261">
    <property type="component" value="Unassembled WGS sequence"/>
</dbReference>
<feature type="region of interest" description="Disordered" evidence="1">
    <location>
        <begin position="1"/>
        <end position="25"/>
    </location>
</feature>
<feature type="region of interest" description="Disordered" evidence="1">
    <location>
        <begin position="91"/>
        <end position="121"/>
    </location>
</feature>
<dbReference type="EMBL" id="JAPDFR010000005">
    <property type="protein sequence ID" value="KAK0386478.1"/>
    <property type="molecule type" value="Genomic_DNA"/>
</dbReference>
<evidence type="ECO:0000313" key="3">
    <source>
        <dbReference type="Proteomes" id="UP001175261"/>
    </source>
</evidence>
<comment type="caution">
    <text evidence="2">The sequence shown here is derived from an EMBL/GenBank/DDBJ whole genome shotgun (WGS) entry which is preliminary data.</text>
</comment>